<name>A0A0D3KYX1_EMIH1</name>
<organism evidence="2 3">
    <name type="scientific">Emiliania huxleyi (strain CCMP1516)</name>
    <dbReference type="NCBI Taxonomy" id="280463"/>
    <lineage>
        <taxon>Eukaryota</taxon>
        <taxon>Haptista</taxon>
        <taxon>Haptophyta</taxon>
        <taxon>Prymnesiophyceae</taxon>
        <taxon>Isochrysidales</taxon>
        <taxon>Noelaerhabdaceae</taxon>
        <taxon>Emiliania</taxon>
    </lineage>
</organism>
<dbReference type="GeneID" id="17286227"/>
<dbReference type="Gene3D" id="3.90.70.80">
    <property type="match status" value="1"/>
</dbReference>
<feature type="compositionally biased region" description="Low complexity" evidence="1">
    <location>
        <begin position="134"/>
        <end position="144"/>
    </location>
</feature>
<proteinExistence type="predicted"/>
<feature type="region of interest" description="Disordered" evidence="1">
    <location>
        <begin position="356"/>
        <end position="400"/>
    </location>
</feature>
<dbReference type="HOGENOM" id="CLU_057792_0_0_1"/>
<dbReference type="OMA" id="NHATEDC"/>
<protein>
    <recommendedName>
        <fullName evidence="4">OTU domain-containing protein</fullName>
    </recommendedName>
</protein>
<evidence type="ECO:0000313" key="3">
    <source>
        <dbReference type="Proteomes" id="UP000013827"/>
    </source>
</evidence>
<dbReference type="CDD" id="cd22744">
    <property type="entry name" value="OTU"/>
    <property type="match status" value="1"/>
</dbReference>
<reference evidence="2" key="2">
    <citation type="submission" date="2024-10" db="UniProtKB">
        <authorList>
            <consortium name="EnsemblProtists"/>
        </authorList>
    </citation>
    <scope>IDENTIFICATION</scope>
</reference>
<sequence length="400" mass="43478">MAAAAAFAAPPWPPPGSTRGRRVPQGPQQAASRPERWLATRLGCAASSPPSAASVERVAGEPSATALAAGCDFTRQSLDDFSALVIARMAVAPRPGGKRTALVIARTAVAPRPGGKRTVPCLRRQAHRAMPAVALPPTAPPTLTYREETPPRRVRGAAITSGRRSSGDDCPHFPKPRGKHPDAQLQGPRRNLSPDVEAVVRRGTLVAQTPDGSCLFNSFAYCEQQDAGWLFGAATPASIRRQCAEWLQEHGNYVHNGLRIAKWIEHECGQQLSVKDYALQMQRCRGRVCWGGALEILAYSRLRSVNVAVWIPTDGRPKHFTLTSRFEVTGALTTVNLCRSQRMHYDVVELVGEPVTGGQERERRSAAAARKKEEEAQSQRLQAKGTRTRASTAAWRSTHT</sequence>
<evidence type="ECO:0008006" key="4">
    <source>
        <dbReference type="Google" id="ProtNLM"/>
    </source>
</evidence>
<feature type="compositionally biased region" description="Basic and acidic residues" evidence="1">
    <location>
        <begin position="359"/>
        <end position="377"/>
    </location>
</feature>
<dbReference type="EnsemblProtists" id="EOD40956">
    <property type="protein sequence ID" value="EOD40956"/>
    <property type="gene ID" value="EMIHUDRAFT_250960"/>
</dbReference>
<evidence type="ECO:0000256" key="1">
    <source>
        <dbReference type="SAM" id="MobiDB-lite"/>
    </source>
</evidence>
<accession>A0A0D3KYX1</accession>
<dbReference type="eggNOG" id="ENOG502SH1H">
    <property type="taxonomic scope" value="Eukaryota"/>
</dbReference>
<feature type="compositionally biased region" description="Polar residues" evidence="1">
    <location>
        <begin position="388"/>
        <end position="400"/>
    </location>
</feature>
<reference evidence="3" key="1">
    <citation type="journal article" date="2013" name="Nature">
        <title>Pan genome of the phytoplankton Emiliania underpins its global distribution.</title>
        <authorList>
            <person name="Read B.A."/>
            <person name="Kegel J."/>
            <person name="Klute M.J."/>
            <person name="Kuo A."/>
            <person name="Lefebvre S.C."/>
            <person name="Maumus F."/>
            <person name="Mayer C."/>
            <person name="Miller J."/>
            <person name="Monier A."/>
            <person name="Salamov A."/>
            <person name="Young J."/>
            <person name="Aguilar M."/>
            <person name="Claverie J.M."/>
            <person name="Frickenhaus S."/>
            <person name="Gonzalez K."/>
            <person name="Herman E.K."/>
            <person name="Lin Y.C."/>
            <person name="Napier J."/>
            <person name="Ogata H."/>
            <person name="Sarno A.F."/>
            <person name="Shmutz J."/>
            <person name="Schroeder D."/>
            <person name="de Vargas C."/>
            <person name="Verret F."/>
            <person name="von Dassow P."/>
            <person name="Valentin K."/>
            <person name="Van de Peer Y."/>
            <person name="Wheeler G."/>
            <person name="Dacks J.B."/>
            <person name="Delwiche C.F."/>
            <person name="Dyhrman S.T."/>
            <person name="Glockner G."/>
            <person name="John U."/>
            <person name="Richards T."/>
            <person name="Worden A.Z."/>
            <person name="Zhang X."/>
            <person name="Grigoriev I.V."/>
            <person name="Allen A.E."/>
            <person name="Bidle K."/>
            <person name="Borodovsky M."/>
            <person name="Bowler C."/>
            <person name="Brownlee C."/>
            <person name="Cock J.M."/>
            <person name="Elias M."/>
            <person name="Gladyshev V.N."/>
            <person name="Groth M."/>
            <person name="Guda C."/>
            <person name="Hadaegh A."/>
            <person name="Iglesias-Rodriguez M.D."/>
            <person name="Jenkins J."/>
            <person name="Jones B.M."/>
            <person name="Lawson T."/>
            <person name="Leese F."/>
            <person name="Lindquist E."/>
            <person name="Lobanov A."/>
            <person name="Lomsadze A."/>
            <person name="Malik S.B."/>
            <person name="Marsh M.E."/>
            <person name="Mackinder L."/>
            <person name="Mock T."/>
            <person name="Mueller-Roeber B."/>
            <person name="Pagarete A."/>
            <person name="Parker M."/>
            <person name="Probert I."/>
            <person name="Quesneville H."/>
            <person name="Raines C."/>
            <person name="Rensing S.A."/>
            <person name="Riano-Pachon D.M."/>
            <person name="Richier S."/>
            <person name="Rokitta S."/>
            <person name="Shiraiwa Y."/>
            <person name="Soanes D.M."/>
            <person name="van der Giezen M."/>
            <person name="Wahlund T.M."/>
            <person name="Williams B."/>
            <person name="Wilson W."/>
            <person name="Wolfe G."/>
            <person name="Wurch L.L."/>
        </authorList>
    </citation>
    <scope>NUCLEOTIDE SEQUENCE</scope>
</reference>
<feature type="region of interest" description="Disordered" evidence="1">
    <location>
        <begin position="134"/>
        <end position="191"/>
    </location>
</feature>
<dbReference type="Proteomes" id="UP000013827">
    <property type="component" value="Unassembled WGS sequence"/>
</dbReference>
<keyword evidence="3" id="KW-1185">Reference proteome</keyword>
<evidence type="ECO:0000313" key="2">
    <source>
        <dbReference type="EnsemblProtists" id="EOD40956"/>
    </source>
</evidence>
<dbReference type="RefSeq" id="XP_005793385.1">
    <property type="nucleotide sequence ID" value="XM_005793328.1"/>
</dbReference>
<dbReference type="KEGG" id="ehx:EMIHUDRAFT_250960"/>
<feature type="region of interest" description="Disordered" evidence="1">
    <location>
        <begin position="1"/>
        <end position="35"/>
    </location>
</feature>
<dbReference type="AlphaFoldDB" id="A0A0D3KYX1"/>
<dbReference type="PaxDb" id="2903-EOD40956"/>